<reference evidence="10 11" key="1">
    <citation type="submission" date="2016-10" db="EMBL/GenBank/DDBJ databases">
        <authorList>
            <person name="Varghese N."/>
            <person name="Submissions S."/>
        </authorList>
    </citation>
    <scope>NUCLEOTIDE SEQUENCE [LARGE SCALE GENOMIC DNA]</scope>
    <source>
        <strain evidence="10 11">IAM 15147</strain>
    </source>
</reference>
<keyword evidence="5 8" id="KW-1133">Transmembrane helix</keyword>
<dbReference type="SUPFAM" id="SSF161111">
    <property type="entry name" value="Cation efflux protein transmembrane domain-like"/>
    <property type="match status" value="1"/>
</dbReference>
<keyword evidence="11" id="KW-1185">Reference proteome</keyword>
<keyword evidence="4 8" id="KW-0812">Transmembrane</keyword>
<evidence type="ECO:0000256" key="4">
    <source>
        <dbReference type="ARBA" id="ARBA00022692"/>
    </source>
</evidence>
<sequence>MSRTGRLELPEQQERLLRKARNLEWAVLAYTAVTITVVALVMGNSQAMQTAWVEDILSTLPQIAFLVALPIIRRKPTAKHPYGYHRAMGVGHLVAGVALLAVGANLCFEAISGLVKQEHPPIGTMQLFGMTIWQGWVMIAVMALIVIGPLIYGPMKMKLAKQLDNKLLYADAAMAKADWTTNAGSIVGVLGIGLGIWWLDGAAALFISASILWDGITNTRGSVLDLMDMRATTYDQKQPHPVHGRVDEVLRGLRWVHHAASRIRDEGQVFHVEAYVVPKRAKVKVSDLDRAVDDILALDWRVQDVSVSVVSQLDVPDEEEEREEQRGRGSP</sequence>
<comment type="subcellular location">
    <subcellularLocation>
        <location evidence="1">Membrane</location>
        <topology evidence="1">Multi-pass membrane protein</topology>
    </subcellularLocation>
</comment>
<dbReference type="GO" id="GO:0008324">
    <property type="term" value="F:monoatomic cation transmembrane transporter activity"/>
    <property type="evidence" value="ECO:0007669"/>
    <property type="project" value="InterPro"/>
</dbReference>
<dbReference type="Gene3D" id="1.20.1510.10">
    <property type="entry name" value="Cation efflux protein transmembrane domain"/>
    <property type="match status" value="1"/>
</dbReference>
<feature type="transmembrane region" description="Helical" evidence="8">
    <location>
        <begin position="132"/>
        <end position="152"/>
    </location>
</feature>
<comment type="similarity">
    <text evidence="2">Belongs to the cation diffusion facilitator (CDF) transporter (TC 2.A.4) family.</text>
</comment>
<evidence type="ECO:0000313" key="11">
    <source>
        <dbReference type="Proteomes" id="UP000198506"/>
    </source>
</evidence>
<name>A0AA94KYW1_9MICO</name>
<evidence type="ECO:0000256" key="3">
    <source>
        <dbReference type="ARBA" id="ARBA00022448"/>
    </source>
</evidence>
<evidence type="ECO:0000256" key="6">
    <source>
        <dbReference type="ARBA" id="ARBA00023136"/>
    </source>
</evidence>
<evidence type="ECO:0000256" key="5">
    <source>
        <dbReference type="ARBA" id="ARBA00022989"/>
    </source>
</evidence>
<gene>
    <name evidence="10" type="ORF">SAMN04487783_0612</name>
</gene>
<feature type="transmembrane region" description="Helical" evidence="8">
    <location>
        <begin position="56"/>
        <end position="72"/>
    </location>
</feature>
<dbReference type="NCBIfam" id="TIGR01297">
    <property type="entry name" value="CDF"/>
    <property type="match status" value="1"/>
</dbReference>
<evidence type="ECO:0000256" key="7">
    <source>
        <dbReference type="SAM" id="MobiDB-lite"/>
    </source>
</evidence>
<evidence type="ECO:0000313" key="10">
    <source>
        <dbReference type="EMBL" id="SFS01997.1"/>
    </source>
</evidence>
<feature type="region of interest" description="Disordered" evidence="7">
    <location>
        <begin position="312"/>
        <end position="331"/>
    </location>
</feature>
<dbReference type="Proteomes" id="UP000198506">
    <property type="component" value="Unassembled WGS sequence"/>
</dbReference>
<dbReference type="PANTHER" id="PTHR43840">
    <property type="entry name" value="MITOCHONDRIAL METAL TRANSPORTER 1-RELATED"/>
    <property type="match status" value="1"/>
</dbReference>
<feature type="transmembrane region" description="Helical" evidence="8">
    <location>
        <begin position="93"/>
        <end position="112"/>
    </location>
</feature>
<dbReference type="AlphaFoldDB" id="A0AA94KYW1"/>
<accession>A0AA94KYW1</accession>
<keyword evidence="6 8" id="KW-0472">Membrane</keyword>
<proteinExistence type="inferred from homology"/>
<dbReference type="RefSeq" id="WP_092915693.1">
    <property type="nucleotide sequence ID" value="NZ_FOZN01000001.1"/>
</dbReference>
<evidence type="ECO:0000259" key="9">
    <source>
        <dbReference type="Pfam" id="PF01545"/>
    </source>
</evidence>
<dbReference type="EMBL" id="FOZN01000001">
    <property type="protein sequence ID" value="SFS01997.1"/>
    <property type="molecule type" value="Genomic_DNA"/>
</dbReference>
<protein>
    <submittedName>
        <fullName evidence="10">Cation diffusion facilitator family transporter</fullName>
    </submittedName>
</protein>
<evidence type="ECO:0000256" key="8">
    <source>
        <dbReference type="SAM" id="Phobius"/>
    </source>
</evidence>
<dbReference type="Pfam" id="PF01545">
    <property type="entry name" value="Cation_efflux"/>
    <property type="match status" value="1"/>
</dbReference>
<organism evidence="10 11">
    <name type="scientific">Agrococcus baldri</name>
    <dbReference type="NCBI Taxonomy" id="153730"/>
    <lineage>
        <taxon>Bacteria</taxon>
        <taxon>Bacillati</taxon>
        <taxon>Actinomycetota</taxon>
        <taxon>Actinomycetes</taxon>
        <taxon>Micrococcales</taxon>
        <taxon>Microbacteriaceae</taxon>
        <taxon>Agrococcus</taxon>
    </lineage>
</organism>
<comment type="caution">
    <text evidence="10">The sequence shown here is derived from an EMBL/GenBank/DDBJ whole genome shotgun (WGS) entry which is preliminary data.</text>
</comment>
<evidence type="ECO:0000256" key="2">
    <source>
        <dbReference type="ARBA" id="ARBA00008114"/>
    </source>
</evidence>
<dbReference type="InterPro" id="IPR002524">
    <property type="entry name" value="Cation_efflux"/>
</dbReference>
<dbReference type="InterPro" id="IPR050291">
    <property type="entry name" value="CDF_Transporter"/>
</dbReference>
<dbReference type="InterPro" id="IPR027469">
    <property type="entry name" value="Cation_efflux_TMD_sf"/>
</dbReference>
<feature type="transmembrane region" description="Helical" evidence="8">
    <location>
        <begin position="25"/>
        <end position="44"/>
    </location>
</feature>
<feature type="domain" description="Cation efflux protein transmembrane" evidence="9">
    <location>
        <begin position="31"/>
        <end position="227"/>
    </location>
</feature>
<dbReference type="InterPro" id="IPR058533">
    <property type="entry name" value="Cation_efflux_TM"/>
</dbReference>
<evidence type="ECO:0000256" key="1">
    <source>
        <dbReference type="ARBA" id="ARBA00004141"/>
    </source>
</evidence>
<dbReference type="GO" id="GO:0016020">
    <property type="term" value="C:membrane"/>
    <property type="evidence" value="ECO:0007669"/>
    <property type="project" value="UniProtKB-SubCell"/>
</dbReference>
<keyword evidence="3" id="KW-0813">Transport</keyword>
<dbReference type="PANTHER" id="PTHR43840:SF15">
    <property type="entry name" value="MITOCHONDRIAL METAL TRANSPORTER 1-RELATED"/>
    <property type="match status" value="1"/>
</dbReference>